<dbReference type="Pfam" id="PF13843">
    <property type="entry name" value="DDE_Tnp_1_7"/>
    <property type="match status" value="1"/>
</dbReference>
<dbReference type="PANTHER" id="PTHR46599">
    <property type="entry name" value="PIGGYBAC TRANSPOSABLE ELEMENT-DERIVED PROTEIN 4"/>
    <property type="match status" value="1"/>
</dbReference>
<proteinExistence type="predicted"/>
<dbReference type="PANTHER" id="PTHR46599:SF3">
    <property type="entry name" value="PIGGYBAC TRANSPOSABLE ELEMENT-DERIVED PROTEIN 4"/>
    <property type="match status" value="1"/>
</dbReference>
<sequence>MKALWPPLSTSPLRLVVTDRFYTSVKLALKLLHRRMHITGTIQTKMAGYAKGVKTEKKVKTVNGVKELDPPSGTIKLAKNKQFPQITAAMWMDRNPVHMLSSGGSRKLVPINRRIRGEMQTLQAPELVRDYHRYTGGVDVYDQLRMQRYSVQLSYKTCKYYKALILGLVDMALVSAFIVFRHNKKVNGERPPKHYEFFEALMEQLIAVDAETFESIERVTCAEDRTVASPARSTTSRQDGQCTDAQIDEGHTLAENPDTADTVQGEKKRQRTCKVCALLKSKPRKYTKVLLSGMLVWCDSVRTLSSLLLPGDAEANFSV</sequence>
<dbReference type="EMBL" id="RCMI01000834">
    <property type="protein sequence ID" value="KAG2896519.1"/>
    <property type="molecule type" value="Genomic_DNA"/>
</dbReference>
<accession>A0A8T1B4S8</accession>
<dbReference type="InterPro" id="IPR029526">
    <property type="entry name" value="PGBD"/>
</dbReference>
<comment type="caution">
    <text evidence="2">The sequence shown here is derived from an EMBL/GenBank/DDBJ whole genome shotgun (WGS) entry which is preliminary data.</text>
</comment>
<organism evidence="2 3">
    <name type="scientific">Phytophthora cactorum</name>
    <dbReference type="NCBI Taxonomy" id="29920"/>
    <lineage>
        <taxon>Eukaryota</taxon>
        <taxon>Sar</taxon>
        <taxon>Stramenopiles</taxon>
        <taxon>Oomycota</taxon>
        <taxon>Peronosporomycetes</taxon>
        <taxon>Peronosporales</taxon>
        <taxon>Peronosporaceae</taxon>
        <taxon>Phytophthora</taxon>
    </lineage>
</organism>
<feature type="domain" description="PiggyBac transposable element-derived protein" evidence="1">
    <location>
        <begin position="14"/>
        <end position="177"/>
    </location>
</feature>
<evidence type="ECO:0000259" key="1">
    <source>
        <dbReference type="Pfam" id="PF13843"/>
    </source>
</evidence>
<dbReference type="AlphaFoldDB" id="A0A8T1B4S8"/>
<evidence type="ECO:0000313" key="2">
    <source>
        <dbReference type="EMBL" id="KAG2896519.1"/>
    </source>
</evidence>
<name>A0A8T1B4S8_9STRA</name>
<dbReference type="Proteomes" id="UP000774804">
    <property type="component" value="Unassembled WGS sequence"/>
</dbReference>
<evidence type="ECO:0000313" key="3">
    <source>
        <dbReference type="Proteomes" id="UP000774804"/>
    </source>
</evidence>
<protein>
    <recommendedName>
        <fullName evidence="1">PiggyBac transposable element-derived protein domain-containing protein</fullName>
    </recommendedName>
</protein>
<reference evidence="2" key="1">
    <citation type="submission" date="2018-10" db="EMBL/GenBank/DDBJ databases">
        <title>Effector identification in a new, highly contiguous assembly of the strawberry crown rot pathogen Phytophthora cactorum.</title>
        <authorList>
            <person name="Armitage A.D."/>
            <person name="Nellist C.F."/>
            <person name="Bates H."/>
            <person name="Vickerstaff R.J."/>
            <person name="Harrison R.J."/>
        </authorList>
    </citation>
    <scope>NUCLEOTIDE SEQUENCE</scope>
    <source>
        <strain evidence="2">4032</strain>
    </source>
</reference>
<dbReference type="VEuPathDB" id="FungiDB:PC110_g21059"/>
<gene>
    <name evidence="2" type="ORF">PC115_g17497</name>
</gene>